<organism evidence="5 6">
    <name type="scientific">SAR86 cluster bacterium</name>
    <dbReference type="NCBI Taxonomy" id="2030880"/>
    <lineage>
        <taxon>Bacteria</taxon>
        <taxon>Pseudomonadati</taxon>
        <taxon>Pseudomonadota</taxon>
        <taxon>Gammaproteobacteria</taxon>
        <taxon>SAR86 cluster</taxon>
    </lineage>
</organism>
<proteinExistence type="inferred from homology"/>
<dbReference type="PANTHER" id="PTHR11596">
    <property type="entry name" value="ALKALINE PHOSPHATASE"/>
    <property type="match status" value="1"/>
</dbReference>
<feature type="binding site" evidence="3">
    <location>
        <position position="79"/>
    </location>
    <ligand>
        <name>Zn(2+)</name>
        <dbReference type="ChEBI" id="CHEBI:29105"/>
        <label>2</label>
    </ligand>
</feature>
<feature type="binding site" evidence="3">
    <location>
        <position position="193"/>
    </location>
    <ligand>
        <name>Mg(2+)</name>
        <dbReference type="ChEBI" id="CHEBI:18420"/>
    </ligand>
</feature>
<dbReference type="CDD" id="cd16012">
    <property type="entry name" value="ALP"/>
    <property type="match status" value="1"/>
</dbReference>
<feature type="binding site" evidence="3">
    <location>
        <position position="368"/>
    </location>
    <ligand>
        <name>Mg(2+)</name>
        <dbReference type="ChEBI" id="CHEBI:18420"/>
    </ligand>
</feature>
<keyword evidence="3" id="KW-0479">Metal-binding</keyword>
<comment type="cofactor">
    <cofactor evidence="3">
        <name>Mg(2+)</name>
        <dbReference type="ChEBI" id="CHEBI:18420"/>
    </cofactor>
    <text evidence="3">Binds 1 Mg(2+) ion.</text>
</comment>
<feature type="active site" description="Phosphoserine intermediate" evidence="2">
    <location>
        <position position="129"/>
    </location>
</feature>
<keyword evidence="3" id="KW-0460">Magnesium</keyword>
<dbReference type="GO" id="GO:0004035">
    <property type="term" value="F:alkaline phosphatase activity"/>
    <property type="evidence" value="ECO:0007669"/>
    <property type="project" value="TreeGrafter"/>
</dbReference>
<dbReference type="InterPro" id="IPR001952">
    <property type="entry name" value="Alkaline_phosphatase"/>
</dbReference>
<gene>
    <name evidence="5" type="ORF">COA71_03015</name>
</gene>
<dbReference type="SMART" id="SM00098">
    <property type="entry name" value="alkPPc"/>
    <property type="match status" value="1"/>
</dbReference>
<dbReference type="GO" id="GO:0046872">
    <property type="term" value="F:metal ion binding"/>
    <property type="evidence" value="ECO:0007669"/>
    <property type="project" value="UniProtKB-KW"/>
</dbReference>
<feature type="binding site" evidence="3">
    <location>
        <position position="414"/>
    </location>
    <ligand>
        <name>Zn(2+)</name>
        <dbReference type="ChEBI" id="CHEBI:29105"/>
        <label>2</label>
    </ligand>
</feature>
<evidence type="ECO:0000256" key="1">
    <source>
        <dbReference type="ARBA" id="ARBA00022553"/>
    </source>
</evidence>
<feature type="binding site" evidence="3">
    <location>
        <position position="195"/>
    </location>
    <ligand>
        <name>Mg(2+)</name>
        <dbReference type="ChEBI" id="CHEBI:18420"/>
    </ligand>
</feature>
<dbReference type="Proteomes" id="UP000228987">
    <property type="component" value="Unassembled WGS sequence"/>
</dbReference>
<comment type="cofactor">
    <cofactor evidence="3">
        <name>Zn(2+)</name>
        <dbReference type="ChEBI" id="CHEBI:29105"/>
    </cofactor>
    <text evidence="3">Binds 2 Zn(2+) ions.</text>
</comment>
<name>A0A2A5CG52_9GAMM</name>
<protein>
    <submittedName>
        <fullName evidence="5">Alkaline phosphatase</fullName>
    </submittedName>
</protein>
<evidence type="ECO:0000256" key="2">
    <source>
        <dbReference type="PIRSR" id="PIRSR601952-1"/>
    </source>
</evidence>
<evidence type="ECO:0000256" key="4">
    <source>
        <dbReference type="RuleBase" id="RU003946"/>
    </source>
</evidence>
<feature type="binding site" evidence="3">
    <location>
        <position position="377"/>
    </location>
    <ligand>
        <name>Zn(2+)</name>
        <dbReference type="ChEBI" id="CHEBI:29105"/>
        <label>2</label>
    </ligand>
</feature>
<dbReference type="PANTHER" id="PTHR11596:SF5">
    <property type="entry name" value="ALKALINE PHOSPHATASE"/>
    <property type="match status" value="1"/>
</dbReference>
<feature type="binding site" evidence="3">
    <location>
        <position position="79"/>
    </location>
    <ligand>
        <name>Mg(2+)</name>
        <dbReference type="ChEBI" id="CHEBI:18420"/>
    </ligand>
</feature>
<dbReference type="InterPro" id="IPR017850">
    <property type="entry name" value="Alkaline_phosphatase_core_sf"/>
</dbReference>
<feature type="binding site" evidence="3">
    <location>
        <position position="373"/>
    </location>
    <ligand>
        <name>Zn(2+)</name>
        <dbReference type="ChEBI" id="CHEBI:29105"/>
        <label>2</label>
    </ligand>
</feature>
<sequence length="567" mass="62165">MLNFNKRLGFNKKIILSALVVTLVAVFSILLLNKNSALPTLNTQSHWYQDGQEAVLSASRKVINNTPGAAKNIILFVGDGMSMTTVTAARIFAGQQANQSGEEFSLSFEHFPWTGLSKTYNTNQQIPDSAGTMTAMMTGIKTKAGLIGIDDQSERANCESYLNSDNPDLMTTLELAEIAGKATGIVSTARLTHATPAAVYAKTPERDWESSTTPDEEDRINDCIDIASQLINFSEHLRNTLDIKDPSASEIDGIDVAFGGGRAMFFDDDPDTLVGFSESVDEGRRKDGRNLIREWINQGGTYVMDQTSFDNLTDQNNGNVLGLFNPSHMRFEADRHNDTAGEPSLSEMTLKAIDLLEEDEDGFFLMVEGGRIDHAHHDNNAYSALNETVEFSNAVAAAYAATNPDETLIIVTADHSHVMTMAGYTTRGNPILGKVFSNDDAGNPETDAKLDRQDMPYTTLNYINGRGFADYADRADGKYEKIELEEGQEPPPFPRRVDLNNVNTETPGFHQESFIPLIEETHSGEDVPIYAIGPGSHLLSGSIEQNVIFHVMNFAGNLEQLAKNALK</sequence>
<keyword evidence="1" id="KW-0597">Phosphoprotein</keyword>
<reference evidence="6" key="1">
    <citation type="submission" date="2017-08" db="EMBL/GenBank/DDBJ databases">
        <title>A dynamic microbial community with high functional redundancy inhabits the cold, oxic subseafloor aquifer.</title>
        <authorList>
            <person name="Tully B.J."/>
            <person name="Wheat C.G."/>
            <person name="Glazer B.T."/>
            <person name="Huber J.A."/>
        </authorList>
    </citation>
    <scope>NUCLEOTIDE SEQUENCE [LARGE SCALE GENOMIC DNA]</scope>
</reference>
<feature type="binding site" evidence="3">
    <location>
        <position position="522"/>
    </location>
    <ligand>
        <name>Zn(2+)</name>
        <dbReference type="ChEBI" id="CHEBI:29105"/>
        <label>2</label>
    </ligand>
</feature>
<dbReference type="Gene3D" id="3.40.720.10">
    <property type="entry name" value="Alkaline Phosphatase, subunit A"/>
    <property type="match status" value="1"/>
</dbReference>
<dbReference type="PRINTS" id="PR00113">
    <property type="entry name" value="ALKPHPHTASE"/>
</dbReference>
<evidence type="ECO:0000313" key="5">
    <source>
        <dbReference type="EMBL" id="PCJ42498.1"/>
    </source>
</evidence>
<dbReference type="Pfam" id="PF00245">
    <property type="entry name" value="Alk_phosphatase"/>
    <property type="match status" value="1"/>
</dbReference>
<keyword evidence="3" id="KW-0862">Zinc</keyword>
<comment type="similarity">
    <text evidence="4">Belongs to the alkaline phosphatase family.</text>
</comment>
<comment type="caution">
    <text evidence="5">The sequence shown here is derived from an EMBL/GenBank/DDBJ whole genome shotgun (WGS) entry which is preliminary data.</text>
</comment>
<dbReference type="EMBL" id="NVWI01000002">
    <property type="protein sequence ID" value="PCJ42498.1"/>
    <property type="molecule type" value="Genomic_DNA"/>
</dbReference>
<dbReference type="SUPFAM" id="SSF53649">
    <property type="entry name" value="Alkaline phosphatase-like"/>
    <property type="match status" value="1"/>
</dbReference>
<evidence type="ECO:0000256" key="3">
    <source>
        <dbReference type="PIRSR" id="PIRSR601952-2"/>
    </source>
</evidence>
<dbReference type="AlphaFoldDB" id="A0A2A5CG52"/>
<evidence type="ECO:0000313" key="6">
    <source>
        <dbReference type="Proteomes" id="UP000228987"/>
    </source>
</evidence>
<accession>A0A2A5CG52</accession>
<feature type="binding site" evidence="3">
    <location>
        <position position="415"/>
    </location>
    <ligand>
        <name>Zn(2+)</name>
        <dbReference type="ChEBI" id="CHEBI:29105"/>
        <label>2</label>
    </ligand>
</feature>